<sequence>MVDLQNRLRPLEVVSRTHSISDITSMIFLFFSRLCFVEASILGQDVFLCGSHHTCHGRCGSWRHGCSCDDLCTYFKDCCFDYEDLCYNKPTDVPSTFPSKVDKNRYECHDFLNVNIFVVSKCSPYWTDDFLKSSCQQDQPSTDITSHIPVYDNDGVVYRNIFCALCSDVKLTELTAFQALLVSYNWTADRNVTSAKRPFRGISFPTSILGTPRTCFKTQYICSGDNMDLCQAYYAPVALAERNPTCLECESGVVDYCSREDCQLHEVTCNGVRKAPLFDLFDYSLQEKNSHDQCDISLGQLFDPFLQSCRFMGCPEEYFYSVGQCVEGSLPYGAPQVVLNTTISASLECIRSALSMNEMEISELYLTAIPNNKTSSGPFSVTVVAESLLASFFIKITLDSMLLSPAGRYEVYYKCATATFLLTVKQTDRNATEDPCYDSIVTFDNTPDELSDTVSLFQNVFSYEYNPIINEFDRHDLSDVCWKSLNVELECLDKSLIHPGEFQLAPSRTQIVVSVLHGEITLETSEFEMMRNGSMRVCTEKLNSRSHLYEIFYNVCTAISLVSLMFTLITYQTFPKLRNVPGLCLMNLVAALFLANFTFLLNKEFVHMPSVCISVAAFSHFTWLASFAWMSVLSYNMARTFGTHSMQLHTTGNAKSRLLKFCIYAWGLPFVIMASCVFLHYCDCIDEFVFQYGGTSTCWIKDGFAVFITVGIPVATMLLFDLAVFLYTGISLRKSRHFTKHTRTNSALANDLFVELAVNARLFILLGITWIFGFIQEFWPIPVWQITFLISNSLQGLFIFVMFVMKKRVLNMWLNLFKNHRVDETTPTTKKADDQLKQSQIIPAIMPQL</sequence>
<keyword evidence="3 6" id="KW-1133">Transmembrane helix</keyword>
<dbReference type="PANTHER" id="PTHR45902">
    <property type="entry name" value="LATROPHILIN RECEPTOR-LIKE PROTEIN A"/>
    <property type="match status" value="1"/>
</dbReference>
<evidence type="ECO:0000256" key="3">
    <source>
        <dbReference type="ARBA" id="ARBA00022989"/>
    </source>
</evidence>
<dbReference type="PROSITE" id="PS50958">
    <property type="entry name" value="SMB_2"/>
    <property type="match status" value="1"/>
</dbReference>
<dbReference type="InterPro" id="IPR000832">
    <property type="entry name" value="GPCR_2_secretin-like"/>
</dbReference>
<dbReference type="Proteomes" id="UP000230750">
    <property type="component" value="Unassembled WGS sequence"/>
</dbReference>
<evidence type="ECO:0000256" key="4">
    <source>
        <dbReference type="ARBA" id="ARBA00023136"/>
    </source>
</evidence>
<dbReference type="InterPro" id="IPR053231">
    <property type="entry name" value="GPCR_LN-TM7"/>
</dbReference>
<comment type="subcellular location">
    <subcellularLocation>
        <location evidence="1">Membrane</location>
        <topology evidence="1">Multi-pass membrane protein</topology>
    </subcellularLocation>
</comment>
<protein>
    <recommendedName>
        <fullName evidence="11">G-protein coupled receptors family 2 profile 2 domain-containing protein</fullName>
    </recommendedName>
</protein>
<dbReference type="PROSITE" id="PS50261">
    <property type="entry name" value="G_PROTEIN_RECEP_F2_4"/>
    <property type="match status" value="1"/>
</dbReference>
<proteinExistence type="predicted"/>
<evidence type="ECO:0000256" key="2">
    <source>
        <dbReference type="ARBA" id="ARBA00022692"/>
    </source>
</evidence>
<dbReference type="Gene3D" id="4.10.410.20">
    <property type="match status" value="1"/>
</dbReference>
<keyword evidence="2 6" id="KW-0812">Transmembrane</keyword>
<dbReference type="PROSITE" id="PS00524">
    <property type="entry name" value="SMB_1"/>
    <property type="match status" value="1"/>
</dbReference>
<dbReference type="InterPro" id="IPR001212">
    <property type="entry name" value="Somatomedin_B_dom"/>
</dbReference>
<dbReference type="InterPro" id="IPR036024">
    <property type="entry name" value="Somatomedin_B-like_dom_sf"/>
</dbReference>
<feature type="transmembrane region" description="Helical" evidence="6">
    <location>
        <begin position="752"/>
        <end position="775"/>
    </location>
</feature>
<evidence type="ECO:0000256" key="1">
    <source>
        <dbReference type="ARBA" id="ARBA00004141"/>
    </source>
</evidence>
<feature type="transmembrane region" description="Helical" evidence="6">
    <location>
        <begin position="583"/>
        <end position="601"/>
    </location>
</feature>
<evidence type="ECO:0008006" key="11">
    <source>
        <dbReference type="Google" id="ProtNLM"/>
    </source>
</evidence>
<keyword evidence="5" id="KW-1015">Disulfide bond</keyword>
<organism evidence="9 10">
    <name type="scientific">Stichopus japonicus</name>
    <name type="common">Sea cucumber</name>
    <dbReference type="NCBI Taxonomy" id="307972"/>
    <lineage>
        <taxon>Eukaryota</taxon>
        <taxon>Metazoa</taxon>
        <taxon>Echinodermata</taxon>
        <taxon>Eleutherozoa</taxon>
        <taxon>Echinozoa</taxon>
        <taxon>Holothuroidea</taxon>
        <taxon>Aspidochirotacea</taxon>
        <taxon>Aspidochirotida</taxon>
        <taxon>Stichopodidae</taxon>
        <taxon>Apostichopus</taxon>
    </lineage>
</organism>
<dbReference type="InterPro" id="IPR017981">
    <property type="entry name" value="GPCR_2-like_7TM"/>
</dbReference>
<evidence type="ECO:0000256" key="6">
    <source>
        <dbReference type="SAM" id="Phobius"/>
    </source>
</evidence>
<dbReference type="EMBL" id="MRZV01000813">
    <property type="protein sequence ID" value="PIK43944.1"/>
    <property type="molecule type" value="Genomic_DNA"/>
</dbReference>
<evidence type="ECO:0000313" key="9">
    <source>
        <dbReference type="EMBL" id="PIK43944.1"/>
    </source>
</evidence>
<dbReference type="CDD" id="cd15039">
    <property type="entry name" value="7tmB3_Methuselah-like"/>
    <property type="match status" value="1"/>
</dbReference>
<dbReference type="Pfam" id="PF00002">
    <property type="entry name" value="7tm_2"/>
    <property type="match status" value="1"/>
</dbReference>
<dbReference type="SUPFAM" id="SSF81321">
    <property type="entry name" value="Family A G protein-coupled receptor-like"/>
    <property type="match status" value="1"/>
</dbReference>
<dbReference type="Pfam" id="PF01033">
    <property type="entry name" value="Somatomedin_B"/>
    <property type="match status" value="1"/>
</dbReference>
<feature type="transmembrane region" description="Helical" evidence="6">
    <location>
        <begin position="551"/>
        <end position="571"/>
    </location>
</feature>
<dbReference type="PANTHER" id="PTHR45902:SF1">
    <property type="entry name" value="LATROPHILIN RECEPTOR-LIKE PROTEIN A"/>
    <property type="match status" value="1"/>
</dbReference>
<dbReference type="GO" id="GO:0016020">
    <property type="term" value="C:membrane"/>
    <property type="evidence" value="ECO:0007669"/>
    <property type="project" value="UniProtKB-SubCell"/>
</dbReference>
<feature type="transmembrane region" description="Helical" evidence="6">
    <location>
        <begin position="658"/>
        <end position="681"/>
    </location>
</feature>
<keyword evidence="4 6" id="KW-0472">Membrane</keyword>
<dbReference type="GO" id="GO:0004930">
    <property type="term" value="F:G protein-coupled receptor activity"/>
    <property type="evidence" value="ECO:0007669"/>
    <property type="project" value="InterPro"/>
</dbReference>
<dbReference type="SUPFAM" id="SSF90188">
    <property type="entry name" value="Somatomedin B domain"/>
    <property type="match status" value="1"/>
</dbReference>
<dbReference type="AlphaFoldDB" id="A0A2G8K7G0"/>
<evidence type="ECO:0000313" key="10">
    <source>
        <dbReference type="Proteomes" id="UP000230750"/>
    </source>
</evidence>
<dbReference type="Gene3D" id="1.20.1070.10">
    <property type="entry name" value="Rhodopsin 7-helix transmembrane proteins"/>
    <property type="match status" value="1"/>
</dbReference>
<keyword evidence="10" id="KW-1185">Reference proteome</keyword>
<evidence type="ECO:0000259" key="8">
    <source>
        <dbReference type="PROSITE" id="PS50958"/>
    </source>
</evidence>
<evidence type="ECO:0000256" key="5">
    <source>
        <dbReference type="ARBA" id="ARBA00023157"/>
    </source>
</evidence>
<feature type="transmembrane region" description="Helical" evidence="6">
    <location>
        <begin position="781"/>
        <end position="805"/>
    </location>
</feature>
<accession>A0A2G8K7G0</accession>
<dbReference type="SMART" id="SM00201">
    <property type="entry name" value="SO"/>
    <property type="match status" value="1"/>
</dbReference>
<dbReference type="OrthoDB" id="6134459at2759"/>
<dbReference type="GO" id="GO:0007166">
    <property type="term" value="P:cell surface receptor signaling pathway"/>
    <property type="evidence" value="ECO:0007669"/>
    <property type="project" value="InterPro"/>
</dbReference>
<reference evidence="9 10" key="1">
    <citation type="journal article" date="2017" name="PLoS Biol.">
        <title>The sea cucumber genome provides insights into morphological evolution and visceral regeneration.</title>
        <authorList>
            <person name="Zhang X."/>
            <person name="Sun L."/>
            <person name="Yuan J."/>
            <person name="Sun Y."/>
            <person name="Gao Y."/>
            <person name="Zhang L."/>
            <person name="Li S."/>
            <person name="Dai H."/>
            <person name="Hamel J.F."/>
            <person name="Liu C."/>
            <person name="Yu Y."/>
            <person name="Liu S."/>
            <person name="Lin W."/>
            <person name="Guo K."/>
            <person name="Jin S."/>
            <person name="Xu P."/>
            <person name="Storey K.B."/>
            <person name="Huan P."/>
            <person name="Zhang T."/>
            <person name="Zhou Y."/>
            <person name="Zhang J."/>
            <person name="Lin C."/>
            <person name="Li X."/>
            <person name="Xing L."/>
            <person name="Huo D."/>
            <person name="Sun M."/>
            <person name="Wang L."/>
            <person name="Mercier A."/>
            <person name="Li F."/>
            <person name="Yang H."/>
            <person name="Xiang J."/>
        </authorList>
    </citation>
    <scope>NUCLEOTIDE SEQUENCE [LARGE SCALE GENOMIC DNA]</scope>
    <source>
        <strain evidence="9">Shaxun</strain>
        <tissue evidence="9">Muscle</tissue>
    </source>
</reference>
<evidence type="ECO:0000259" key="7">
    <source>
        <dbReference type="PROSITE" id="PS50261"/>
    </source>
</evidence>
<name>A0A2G8K7G0_STIJA</name>
<comment type="caution">
    <text evidence="9">The sequence shown here is derived from an EMBL/GenBank/DDBJ whole genome shotgun (WGS) entry which is preliminary data.</text>
</comment>
<feature type="domain" description="SMB" evidence="8">
    <location>
        <begin position="51"/>
        <end position="91"/>
    </location>
</feature>
<feature type="transmembrane region" description="Helical" evidence="6">
    <location>
        <begin position="704"/>
        <end position="732"/>
    </location>
</feature>
<gene>
    <name evidence="9" type="ORF">BSL78_19209</name>
</gene>
<feature type="transmembrane region" description="Helical" evidence="6">
    <location>
        <begin position="613"/>
        <end position="637"/>
    </location>
</feature>
<feature type="domain" description="G-protein coupled receptors family 2 profile 2" evidence="7">
    <location>
        <begin position="549"/>
        <end position="807"/>
    </location>
</feature>